<evidence type="ECO:0000256" key="2">
    <source>
        <dbReference type="ARBA" id="ARBA00004236"/>
    </source>
</evidence>
<proteinExistence type="predicted"/>
<feature type="region of interest" description="Disordered" evidence="11">
    <location>
        <begin position="220"/>
        <end position="240"/>
    </location>
</feature>
<keyword evidence="8" id="KW-0804">Transcription</keyword>
<evidence type="ECO:0000256" key="10">
    <source>
        <dbReference type="ARBA" id="ARBA00030803"/>
    </source>
</evidence>
<keyword evidence="3" id="KW-1003">Cell membrane</keyword>
<dbReference type="Pfam" id="PF22618">
    <property type="entry name" value="RskA_N"/>
    <property type="match status" value="1"/>
</dbReference>
<keyword evidence="15" id="KW-1185">Reference proteome</keyword>
<evidence type="ECO:0000256" key="11">
    <source>
        <dbReference type="SAM" id="MobiDB-lite"/>
    </source>
</evidence>
<comment type="caution">
    <text evidence="14">The sequence shown here is derived from an EMBL/GenBank/DDBJ whole genome shotgun (WGS) entry which is preliminary data.</text>
</comment>
<dbReference type="GO" id="GO:0016989">
    <property type="term" value="F:sigma factor antagonist activity"/>
    <property type="evidence" value="ECO:0007669"/>
    <property type="project" value="TreeGrafter"/>
</dbReference>
<evidence type="ECO:0000313" key="15">
    <source>
        <dbReference type="Proteomes" id="UP000265614"/>
    </source>
</evidence>
<dbReference type="EMBL" id="QZEZ01000010">
    <property type="protein sequence ID" value="RJK93192.1"/>
    <property type="molecule type" value="Genomic_DNA"/>
</dbReference>
<name>A0A3A3ZDI5_9ACTN</name>
<gene>
    <name evidence="14" type="ORF">D5H78_17170</name>
</gene>
<evidence type="ECO:0000256" key="8">
    <source>
        <dbReference type="ARBA" id="ARBA00023163"/>
    </source>
</evidence>
<evidence type="ECO:0000259" key="12">
    <source>
        <dbReference type="Pfam" id="PF10099"/>
    </source>
</evidence>
<evidence type="ECO:0000256" key="5">
    <source>
        <dbReference type="ARBA" id="ARBA00022989"/>
    </source>
</evidence>
<evidence type="ECO:0000256" key="6">
    <source>
        <dbReference type="ARBA" id="ARBA00023015"/>
    </source>
</evidence>
<evidence type="ECO:0000256" key="9">
    <source>
        <dbReference type="ARBA" id="ARBA00029829"/>
    </source>
</evidence>
<comment type="subcellular location">
    <subcellularLocation>
        <location evidence="2">Cell membrane</location>
    </subcellularLocation>
    <subcellularLocation>
        <location evidence="1">Membrane</location>
        <topology evidence="1">Single-pass membrane protein</topology>
    </subcellularLocation>
</comment>
<dbReference type="PANTHER" id="PTHR37461:SF1">
    <property type="entry name" value="ANTI-SIGMA-K FACTOR RSKA"/>
    <property type="match status" value="1"/>
</dbReference>
<evidence type="ECO:0000313" key="14">
    <source>
        <dbReference type="EMBL" id="RJK93192.1"/>
    </source>
</evidence>
<dbReference type="GO" id="GO:0006417">
    <property type="term" value="P:regulation of translation"/>
    <property type="evidence" value="ECO:0007669"/>
    <property type="project" value="TreeGrafter"/>
</dbReference>
<feature type="domain" description="Anti-sigma-K factor RskA N-terminal" evidence="13">
    <location>
        <begin position="6"/>
        <end position="46"/>
    </location>
</feature>
<evidence type="ECO:0000259" key="13">
    <source>
        <dbReference type="Pfam" id="PF22618"/>
    </source>
</evidence>
<protein>
    <recommendedName>
        <fullName evidence="10">Regulator of SigK</fullName>
    </recommendedName>
    <alternativeName>
        <fullName evidence="9">Sigma-K anti-sigma factor RskA</fullName>
    </alternativeName>
</protein>
<evidence type="ECO:0000256" key="1">
    <source>
        <dbReference type="ARBA" id="ARBA00004167"/>
    </source>
</evidence>
<dbReference type="InterPro" id="IPR053877">
    <property type="entry name" value="RskA_N"/>
</dbReference>
<accession>A0A3A3ZDI5</accession>
<organism evidence="14 15">
    <name type="scientific">Vallicoccus soli</name>
    <dbReference type="NCBI Taxonomy" id="2339232"/>
    <lineage>
        <taxon>Bacteria</taxon>
        <taxon>Bacillati</taxon>
        <taxon>Actinomycetota</taxon>
        <taxon>Actinomycetes</taxon>
        <taxon>Motilibacterales</taxon>
        <taxon>Vallicoccaceae</taxon>
        <taxon>Vallicoccus</taxon>
    </lineage>
</organism>
<reference evidence="14 15" key="1">
    <citation type="submission" date="2018-09" db="EMBL/GenBank/DDBJ databases">
        <title>YIM 75000 draft genome.</title>
        <authorList>
            <person name="Tang S."/>
            <person name="Feng Y."/>
        </authorList>
    </citation>
    <scope>NUCLEOTIDE SEQUENCE [LARGE SCALE GENOMIC DNA]</scope>
    <source>
        <strain evidence="14 15">YIM 75000</strain>
    </source>
</reference>
<feature type="domain" description="Anti-sigma K factor RskA C-terminal" evidence="12">
    <location>
        <begin position="98"/>
        <end position="229"/>
    </location>
</feature>
<dbReference type="InterPro" id="IPR018764">
    <property type="entry name" value="RskA_C"/>
</dbReference>
<dbReference type="Gene3D" id="1.10.10.1320">
    <property type="entry name" value="Anti-sigma factor, zinc-finger domain"/>
    <property type="match status" value="1"/>
</dbReference>
<dbReference type="Proteomes" id="UP000265614">
    <property type="component" value="Unassembled WGS sequence"/>
</dbReference>
<dbReference type="AlphaFoldDB" id="A0A3A3ZDI5"/>
<evidence type="ECO:0000256" key="7">
    <source>
        <dbReference type="ARBA" id="ARBA00023136"/>
    </source>
</evidence>
<dbReference type="OrthoDB" id="153510at2"/>
<dbReference type="GO" id="GO:0005886">
    <property type="term" value="C:plasma membrane"/>
    <property type="evidence" value="ECO:0007669"/>
    <property type="project" value="UniProtKB-SubCell"/>
</dbReference>
<keyword evidence="6" id="KW-0805">Transcription regulation</keyword>
<dbReference type="InterPro" id="IPR051474">
    <property type="entry name" value="Anti-sigma-K/W_factor"/>
</dbReference>
<evidence type="ECO:0000256" key="3">
    <source>
        <dbReference type="ARBA" id="ARBA00022475"/>
    </source>
</evidence>
<dbReference type="PANTHER" id="PTHR37461">
    <property type="entry name" value="ANTI-SIGMA-K FACTOR RSKA"/>
    <property type="match status" value="1"/>
</dbReference>
<keyword evidence="7" id="KW-0472">Membrane</keyword>
<sequence>MVSSELHTLTGAYALHALPPDEEAEFERHLRECDDCRQEVRELEATTAQLGAAAAVTPPPELKRRVMAHVATTRQEPPRSSAARSAAHRRWWAQPAGIAAAVLLAVSVGLGGVALDQRSDLSEARAQQQAVAAVLADPDRRIATAALGTATGTVVVADDRAVFLASDLEDLPEDRTYQLWTLRDDGTDIRSAGLLEAQDGTTQSLVEDLDGTEALAVSVEPAGGSEQPTADQILGAVPLA</sequence>
<keyword evidence="5" id="KW-1133">Transmembrane helix</keyword>
<dbReference type="Pfam" id="PF10099">
    <property type="entry name" value="RskA_C"/>
    <property type="match status" value="1"/>
</dbReference>
<evidence type="ECO:0000256" key="4">
    <source>
        <dbReference type="ARBA" id="ARBA00022692"/>
    </source>
</evidence>
<dbReference type="InterPro" id="IPR041916">
    <property type="entry name" value="Anti_sigma_zinc_sf"/>
</dbReference>
<keyword evidence="4" id="KW-0812">Transmembrane</keyword>